<comment type="caution">
    <text evidence="2">The sequence shown here is derived from an EMBL/GenBank/DDBJ whole genome shotgun (WGS) entry which is preliminary data.</text>
</comment>
<dbReference type="FunFam" id="1.10.238.10:FF:000001">
    <property type="entry name" value="Calmodulin 1"/>
    <property type="match status" value="1"/>
</dbReference>
<gene>
    <name evidence="2" type="ORF">HHI36_021262</name>
</gene>
<evidence type="ECO:0000313" key="2">
    <source>
        <dbReference type="EMBL" id="KAL3270737.1"/>
    </source>
</evidence>
<dbReference type="PROSITE" id="PS50222">
    <property type="entry name" value="EF_HAND_2"/>
    <property type="match status" value="1"/>
</dbReference>
<reference evidence="2 3" key="1">
    <citation type="journal article" date="2021" name="BMC Biol.">
        <title>Horizontally acquired antibacterial genes associated with adaptive radiation of ladybird beetles.</title>
        <authorList>
            <person name="Li H.S."/>
            <person name="Tang X.F."/>
            <person name="Huang Y.H."/>
            <person name="Xu Z.Y."/>
            <person name="Chen M.L."/>
            <person name="Du X.Y."/>
            <person name="Qiu B.Y."/>
            <person name="Chen P.T."/>
            <person name="Zhang W."/>
            <person name="Slipinski A."/>
            <person name="Escalona H.E."/>
            <person name="Waterhouse R.M."/>
            <person name="Zwick A."/>
            <person name="Pang H."/>
        </authorList>
    </citation>
    <scope>NUCLEOTIDE SEQUENCE [LARGE SCALE GENOMIC DNA]</scope>
    <source>
        <strain evidence="2">SYSU2018</strain>
    </source>
</reference>
<dbReference type="AlphaFoldDB" id="A0ABD2MWQ1"/>
<feature type="domain" description="EF-hand" evidence="1">
    <location>
        <begin position="96"/>
        <end position="131"/>
    </location>
</feature>
<dbReference type="SUPFAM" id="SSF47473">
    <property type="entry name" value="EF-hand"/>
    <property type="match status" value="1"/>
</dbReference>
<keyword evidence="3" id="KW-1185">Reference proteome</keyword>
<name>A0ABD2MWQ1_9CUCU</name>
<organism evidence="2 3">
    <name type="scientific">Cryptolaemus montrouzieri</name>
    <dbReference type="NCBI Taxonomy" id="559131"/>
    <lineage>
        <taxon>Eukaryota</taxon>
        <taxon>Metazoa</taxon>
        <taxon>Ecdysozoa</taxon>
        <taxon>Arthropoda</taxon>
        <taxon>Hexapoda</taxon>
        <taxon>Insecta</taxon>
        <taxon>Pterygota</taxon>
        <taxon>Neoptera</taxon>
        <taxon>Endopterygota</taxon>
        <taxon>Coleoptera</taxon>
        <taxon>Polyphaga</taxon>
        <taxon>Cucujiformia</taxon>
        <taxon>Coccinelloidea</taxon>
        <taxon>Coccinellidae</taxon>
        <taxon>Scymninae</taxon>
        <taxon>Scymnini</taxon>
        <taxon>Cryptolaemus</taxon>
    </lineage>
</organism>
<evidence type="ECO:0000313" key="3">
    <source>
        <dbReference type="Proteomes" id="UP001516400"/>
    </source>
</evidence>
<dbReference type="Proteomes" id="UP001516400">
    <property type="component" value="Unassembled WGS sequence"/>
</dbReference>
<dbReference type="EMBL" id="JABFTP020000042">
    <property type="protein sequence ID" value="KAL3270737.1"/>
    <property type="molecule type" value="Genomic_DNA"/>
</dbReference>
<evidence type="ECO:0000259" key="1">
    <source>
        <dbReference type="PROSITE" id="PS50222"/>
    </source>
</evidence>
<protein>
    <recommendedName>
        <fullName evidence="1">EF-hand domain-containing protein</fullName>
    </recommendedName>
</protein>
<dbReference type="InterPro" id="IPR002048">
    <property type="entry name" value="EF_hand_dom"/>
</dbReference>
<dbReference type="PANTHER" id="PTHR46763">
    <property type="entry name" value="DYNEIN REGULATORY COMPLEX PROTEIN 8"/>
    <property type="match status" value="1"/>
</dbReference>
<accession>A0ABD2MWQ1</accession>
<dbReference type="InterPro" id="IPR011992">
    <property type="entry name" value="EF-hand-dom_pair"/>
</dbReference>
<dbReference type="Gene3D" id="1.10.238.10">
    <property type="entry name" value="EF-hand"/>
    <property type="match status" value="2"/>
</dbReference>
<proteinExistence type="predicted"/>
<dbReference type="PANTHER" id="PTHR46763:SF1">
    <property type="entry name" value="DYNEIN REGULATORY COMPLEX PROTEIN 8"/>
    <property type="match status" value="1"/>
</dbReference>
<sequence length="211" mass="24194">MQPYEEDDSEIVIPINNDLDQRIHDTFMAHDSSGNKTADAESLGIIIRALGMFPSNEEVNEIVQKTQKKNQKGVVHLVSFLPFIADEITKGKYKPKTVEEVLEAFRVLDPENYGYLTSEQMRAFMTEHGEPLDEEEMAEMLEVAYNPFTKKIHFEGFVNKLIYEPKGEDDIYTLAKRVEAEKPAPVVETKRRFSQMFSSRGDLVRTASRVE</sequence>